<gene>
    <name evidence="6" type="ORF">RT723_16400</name>
</gene>
<keyword evidence="7" id="KW-1185">Reference proteome</keyword>
<evidence type="ECO:0000256" key="4">
    <source>
        <dbReference type="SAM" id="Phobius"/>
    </source>
</evidence>
<reference evidence="6 7" key="1">
    <citation type="submission" date="2023-10" db="EMBL/GenBank/DDBJ databases">
        <title>Psychrosphaera aquimaarina strain SW33 isolated from seawater.</title>
        <authorList>
            <person name="Bayburt H."/>
            <person name="Kim J.M."/>
            <person name="Choi B.J."/>
            <person name="Jeon C.O."/>
        </authorList>
    </citation>
    <scope>NUCLEOTIDE SEQUENCE [LARGE SCALE GENOMIC DNA]</scope>
    <source>
        <strain evidence="6 7">KCTC 52743</strain>
    </source>
</reference>
<dbReference type="PANTHER" id="PTHR36842">
    <property type="entry name" value="PROTEIN TOLB HOMOLOG"/>
    <property type="match status" value="1"/>
</dbReference>
<dbReference type="SMART" id="SM00862">
    <property type="entry name" value="Trans_reg_C"/>
    <property type="match status" value="1"/>
</dbReference>
<keyword evidence="4" id="KW-1133">Transmembrane helix</keyword>
<dbReference type="EMBL" id="JAWCUA010000010">
    <property type="protein sequence ID" value="MDU0114542.1"/>
    <property type="molecule type" value="Genomic_DNA"/>
</dbReference>
<dbReference type="InterPro" id="IPR016032">
    <property type="entry name" value="Sig_transdc_resp-reg_C-effctor"/>
</dbReference>
<evidence type="ECO:0000256" key="2">
    <source>
        <dbReference type="ARBA" id="ARBA00023125"/>
    </source>
</evidence>
<dbReference type="RefSeq" id="WP_315948212.1">
    <property type="nucleotide sequence ID" value="NZ_JAWCUA010000010.1"/>
</dbReference>
<accession>A0ABU3R4C1</accession>
<evidence type="ECO:0000259" key="5">
    <source>
        <dbReference type="PROSITE" id="PS51755"/>
    </source>
</evidence>
<keyword evidence="4" id="KW-0812">Transmembrane</keyword>
<dbReference type="Gene3D" id="1.10.10.10">
    <property type="entry name" value="Winged helix-like DNA-binding domain superfamily/Winged helix DNA-binding domain"/>
    <property type="match status" value="1"/>
</dbReference>
<dbReference type="SUPFAM" id="SSF46894">
    <property type="entry name" value="C-terminal effector domain of the bipartite response regulators"/>
    <property type="match status" value="1"/>
</dbReference>
<feature type="domain" description="OmpR/PhoB-type" evidence="5">
    <location>
        <begin position="1"/>
        <end position="98"/>
    </location>
</feature>
<dbReference type="Pfam" id="PF00486">
    <property type="entry name" value="Trans_reg_C"/>
    <property type="match status" value="1"/>
</dbReference>
<comment type="similarity">
    <text evidence="1">Belongs to the TolB family.</text>
</comment>
<protein>
    <submittedName>
        <fullName evidence="6">Winged helix-turn-helix domain-containing protein</fullName>
    </submittedName>
</protein>
<dbReference type="SUPFAM" id="SSF82171">
    <property type="entry name" value="DPP6 N-terminal domain-like"/>
    <property type="match status" value="1"/>
</dbReference>
<evidence type="ECO:0000256" key="1">
    <source>
        <dbReference type="ARBA" id="ARBA00009820"/>
    </source>
</evidence>
<comment type="caution">
    <text evidence="6">The sequence shown here is derived from an EMBL/GenBank/DDBJ whole genome shotgun (WGS) entry which is preliminary data.</text>
</comment>
<dbReference type="InterPro" id="IPR011042">
    <property type="entry name" value="6-blade_b-propeller_TolB-like"/>
</dbReference>
<name>A0ABU3R4C1_9GAMM</name>
<dbReference type="CDD" id="cd00383">
    <property type="entry name" value="trans_reg_C"/>
    <property type="match status" value="1"/>
</dbReference>
<dbReference type="Gene3D" id="2.120.10.30">
    <property type="entry name" value="TolB, C-terminal domain"/>
    <property type="match status" value="2"/>
</dbReference>
<evidence type="ECO:0000256" key="3">
    <source>
        <dbReference type="PROSITE-ProRule" id="PRU01091"/>
    </source>
</evidence>
<dbReference type="InterPro" id="IPR001867">
    <property type="entry name" value="OmpR/PhoB-type_DNA-bd"/>
</dbReference>
<dbReference type="InterPro" id="IPR011659">
    <property type="entry name" value="WD40"/>
</dbReference>
<evidence type="ECO:0000313" key="7">
    <source>
        <dbReference type="Proteomes" id="UP001257914"/>
    </source>
</evidence>
<keyword evidence="4" id="KW-0472">Membrane</keyword>
<dbReference type="Proteomes" id="UP001257914">
    <property type="component" value="Unassembled WGS sequence"/>
</dbReference>
<keyword evidence="2 3" id="KW-0238">DNA-binding</keyword>
<feature type="DNA-binding region" description="OmpR/PhoB-type" evidence="3">
    <location>
        <begin position="1"/>
        <end position="98"/>
    </location>
</feature>
<dbReference type="Pfam" id="PF07676">
    <property type="entry name" value="PD40"/>
    <property type="match status" value="1"/>
</dbReference>
<feature type="transmembrane region" description="Helical" evidence="4">
    <location>
        <begin position="129"/>
        <end position="147"/>
    </location>
</feature>
<dbReference type="SUPFAM" id="SSF69304">
    <property type="entry name" value="Tricorn protease N-terminal domain"/>
    <property type="match status" value="1"/>
</dbReference>
<proteinExistence type="inferred from homology"/>
<sequence length="674" mass="77003">MQFVFGDIVVDTEQVKLTKGAMQIECEPRVFDLMVYFCLHPAEAISREELITHVWDGRIVSDAAVNRAVGELRKIIEDDPSSPQWIKTVSKVGYKLTVTPEVLTNKATISNNLQTPTNTVNTSVITNKAIWISLILLFIIVWIYLQITKSGLDKTRLIITERQPLTTSVGSAFNPFYHEKSNTLLYLYRSSLNANAQIYLKQEPSIPITNDDYYYTDVVYADTGYVFASRVNNLQQRQCEIVKIELDSQKVDSILGCGEGNISQIVYDNSNNRLVYQYRPSISEPYALYSYQLDTGRKIQITHPQQRGNNTGDYVFALSPDNQKLAIVEYLGDGIDDIKIVDINNNKTSISLPFINNVFGLVWRTNDQIIASNNDGLYEFSVKELSVNKIEMNDQYGRLAIGAGKSILTEWSRTTINIFRYSNNGTFKHPMTASRGANTNPTLGNSSNIMAFLSDRTGKKQIYIQDENKPEVIATFDGEIEYVDVMAWSPDDDILVASINNRLFAYSLNNKSWQALAQQYKKVHYVSFVGQTIMFSAEVDGQWNIWQLDLRNDEIVQVTKKGGYSVQGEGRLIYFTKFNHDGLYKLDLTSGEESKVIDAYPIVGWRHWQLRGNSIYYLQGKQYFVIDINSGNRQALKNFDDEKPNRCHLSFRQDLLACEHVEFRTSNIWQLKWL</sequence>
<organism evidence="6 7">
    <name type="scientific">Psychrosphaera aquimarina</name>
    <dbReference type="NCBI Taxonomy" id="2044854"/>
    <lineage>
        <taxon>Bacteria</taxon>
        <taxon>Pseudomonadati</taxon>
        <taxon>Pseudomonadota</taxon>
        <taxon>Gammaproteobacteria</taxon>
        <taxon>Alteromonadales</taxon>
        <taxon>Pseudoalteromonadaceae</taxon>
        <taxon>Psychrosphaera</taxon>
    </lineage>
</organism>
<evidence type="ECO:0000313" key="6">
    <source>
        <dbReference type="EMBL" id="MDU0114542.1"/>
    </source>
</evidence>
<dbReference type="PROSITE" id="PS51755">
    <property type="entry name" value="OMPR_PHOB"/>
    <property type="match status" value="1"/>
</dbReference>
<dbReference type="InterPro" id="IPR036388">
    <property type="entry name" value="WH-like_DNA-bd_sf"/>
</dbReference>